<dbReference type="InterPro" id="IPR001172">
    <property type="entry name" value="FliN_T3SS_HrcQb"/>
</dbReference>
<keyword evidence="3" id="KW-1003">Cell membrane</keyword>
<evidence type="ECO:0000256" key="2">
    <source>
        <dbReference type="ARBA" id="ARBA00009226"/>
    </source>
</evidence>
<sequence>MITEEELQNLINRMEGGPAVKRVSFPSLTPGAGTDRMKVPLEYLGDVPIVVTVELGRTTIKIRDILQLSAGSVVELDRPAGDTADVLVNDQPFARGEVIILGANFGVRIESIYDAFQQRAAGGDGH</sequence>
<dbReference type="InterPro" id="IPR036429">
    <property type="entry name" value="SpoA-like_sf"/>
</dbReference>
<dbReference type="NCBIfam" id="TIGR02480">
    <property type="entry name" value="fliN"/>
    <property type="match status" value="1"/>
</dbReference>
<accession>A0A1B7LBR8</accession>
<dbReference type="PRINTS" id="PR00956">
    <property type="entry name" value="FLGMOTORFLIN"/>
</dbReference>
<dbReference type="PANTHER" id="PTHR43484">
    <property type="match status" value="1"/>
</dbReference>
<dbReference type="PANTHER" id="PTHR43484:SF1">
    <property type="entry name" value="FLAGELLAR MOTOR SWITCH PROTEIN FLIN"/>
    <property type="match status" value="1"/>
</dbReference>
<evidence type="ECO:0000256" key="1">
    <source>
        <dbReference type="ARBA" id="ARBA00004413"/>
    </source>
</evidence>
<dbReference type="GO" id="GO:0005886">
    <property type="term" value="C:plasma membrane"/>
    <property type="evidence" value="ECO:0007669"/>
    <property type="project" value="UniProtKB-SubCell"/>
</dbReference>
<evidence type="ECO:0000256" key="3">
    <source>
        <dbReference type="ARBA" id="ARBA00022475"/>
    </source>
</evidence>
<evidence type="ECO:0000256" key="6">
    <source>
        <dbReference type="ARBA" id="ARBA00023136"/>
    </source>
</evidence>
<dbReference type="RefSeq" id="WP_066670651.1">
    <property type="nucleotide sequence ID" value="NZ_LYVF01000188.1"/>
</dbReference>
<dbReference type="OrthoDB" id="9773459at2"/>
<dbReference type="GO" id="GO:0009425">
    <property type="term" value="C:bacterial-type flagellum basal body"/>
    <property type="evidence" value="ECO:0007669"/>
    <property type="project" value="InterPro"/>
</dbReference>
<keyword evidence="9" id="KW-1185">Reference proteome</keyword>
<evidence type="ECO:0000256" key="5">
    <source>
        <dbReference type="ARBA" id="ARBA00022779"/>
    </source>
</evidence>
<evidence type="ECO:0000259" key="7">
    <source>
        <dbReference type="Pfam" id="PF01052"/>
    </source>
</evidence>
<dbReference type="EMBL" id="LYVF01000188">
    <property type="protein sequence ID" value="OAT79940.1"/>
    <property type="molecule type" value="Genomic_DNA"/>
</dbReference>
<organism evidence="8 9">
    <name type="scientific">Desulfotomaculum copahuensis</name>
    <dbReference type="NCBI Taxonomy" id="1838280"/>
    <lineage>
        <taxon>Bacteria</taxon>
        <taxon>Bacillati</taxon>
        <taxon>Bacillota</taxon>
        <taxon>Clostridia</taxon>
        <taxon>Eubacteriales</taxon>
        <taxon>Desulfotomaculaceae</taxon>
        <taxon>Desulfotomaculum</taxon>
    </lineage>
</organism>
<feature type="domain" description="Flagellar motor switch protein FliN-like C-terminal" evidence="7">
    <location>
        <begin position="44"/>
        <end position="113"/>
    </location>
</feature>
<dbReference type="GO" id="GO:0006935">
    <property type="term" value="P:chemotaxis"/>
    <property type="evidence" value="ECO:0007669"/>
    <property type="project" value="UniProtKB-KW"/>
</dbReference>
<dbReference type="GO" id="GO:0003774">
    <property type="term" value="F:cytoskeletal motor activity"/>
    <property type="evidence" value="ECO:0007669"/>
    <property type="project" value="InterPro"/>
</dbReference>
<keyword evidence="8" id="KW-0969">Cilium</keyword>
<keyword evidence="4" id="KW-0145">Chemotaxis</keyword>
<keyword evidence="8" id="KW-0966">Cell projection</keyword>
<dbReference type="SUPFAM" id="SSF101801">
    <property type="entry name" value="Surface presentation of antigens (SPOA)"/>
    <property type="match status" value="1"/>
</dbReference>
<keyword evidence="6" id="KW-0472">Membrane</keyword>
<dbReference type="STRING" id="1838280.A6M21_14560"/>
<evidence type="ECO:0000256" key="4">
    <source>
        <dbReference type="ARBA" id="ARBA00022500"/>
    </source>
</evidence>
<dbReference type="Proteomes" id="UP000078532">
    <property type="component" value="Unassembled WGS sequence"/>
</dbReference>
<keyword evidence="8" id="KW-0282">Flagellum</keyword>
<dbReference type="InterPro" id="IPR012826">
    <property type="entry name" value="FliN"/>
</dbReference>
<dbReference type="InterPro" id="IPR051469">
    <property type="entry name" value="FliN/MopA/SpaO"/>
</dbReference>
<gene>
    <name evidence="8" type="ORF">A6M21_14560</name>
</gene>
<comment type="subcellular location">
    <subcellularLocation>
        <location evidence="1">Cell membrane</location>
        <topology evidence="1">Peripheral membrane protein</topology>
        <orientation evidence="1">Cytoplasmic side</orientation>
    </subcellularLocation>
</comment>
<keyword evidence="5" id="KW-0283">Flagellar rotation</keyword>
<dbReference type="GO" id="GO:0071973">
    <property type="term" value="P:bacterial-type flagellum-dependent cell motility"/>
    <property type="evidence" value="ECO:0007669"/>
    <property type="project" value="InterPro"/>
</dbReference>
<dbReference type="AlphaFoldDB" id="A0A1B7LBR8"/>
<dbReference type="Gene3D" id="2.30.330.10">
    <property type="entry name" value="SpoA-like"/>
    <property type="match status" value="1"/>
</dbReference>
<comment type="caution">
    <text evidence="8">The sequence shown here is derived from an EMBL/GenBank/DDBJ whole genome shotgun (WGS) entry which is preliminary data.</text>
</comment>
<comment type="similarity">
    <text evidence="2">Belongs to the FliN/MopA/SpaO family.</text>
</comment>
<dbReference type="Pfam" id="PF01052">
    <property type="entry name" value="FliMN_C"/>
    <property type="match status" value="1"/>
</dbReference>
<reference evidence="8 9" key="1">
    <citation type="submission" date="2016-04" db="EMBL/GenBank/DDBJ databases">
        <authorList>
            <person name="Evans L.H."/>
            <person name="Alamgir A."/>
            <person name="Owens N."/>
            <person name="Weber N.D."/>
            <person name="Virtaneva K."/>
            <person name="Barbian K."/>
            <person name="Babar A."/>
            <person name="Rosenke K."/>
        </authorList>
    </citation>
    <scope>NUCLEOTIDE SEQUENCE [LARGE SCALE GENOMIC DNA]</scope>
    <source>
        <strain evidence="8 9">LMa1</strain>
    </source>
</reference>
<protein>
    <submittedName>
        <fullName evidence="8">Flagellar motor switch protein FliN</fullName>
    </submittedName>
</protein>
<name>A0A1B7LBR8_9FIRM</name>
<proteinExistence type="inferred from homology"/>
<evidence type="ECO:0000313" key="9">
    <source>
        <dbReference type="Proteomes" id="UP000078532"/>
    </source>
</evidence>
<evidence type="ECO:0000313" key="8">
    <source>
        <dbReference type="EMBL" id="OAT79940.1"/>
    </source>
</evidence>
<dbReference type="InterPro" id="IPR001543">
    <property type="entry name" value="FliN-like_C"/>
</dbReference>